<organism evidence="2 3">
    <name type="scientific">Tanacetum coccineum</name>
    <dbReference type="NCBI Taxonomy" id="301880"/>
    <lineage>
        <taxon>Eukaryota</taxon>
        <taxon>Viridiplantae</taxon>
        <taxon>Streptophyta</taxon>
        <taxon>Embryophyta</taxon>
        <taxon>Tracheophyta</taxon>
        <taxon>Spermatophyta</taxon>
        <taxon>Magnoliopsida</taxon>
        <taxon>eudicotyledons</taxon>
        <taxon>Gunneridae</taxon>
        <taxon>Pentapetalae</taxon>
        <taxon>asterids</taxon>
        <taxon>campanulids</taxon>
        <taxon>Asterales</taxon>
        <taxon>Asteraceae</taxon>
        <taxon>Asteroideae</taxon>
        <taxon>Anthemideae</taxon>
        <taxon>Anthemidinae</taxon>
        <taxon>Tanacetum</taxon>
    </lineage>
</organism>
<comment type="caution">
    <text evidence="2">The sequence shown here is derived from an EMBL/GenBank/DDBJ whole genome shotgun (WGS) entry which is preliminary data.</text>
</comment>
<evidence type="ECO:0000313" key="3">
    <source>
        <dbReference type="Proteomes" id="UP001151760"/>
    </source>
</evidence>
<keyword evidence="3" id="KW-1185">Reference proteome</keyword>
<evidence type="ECO:0000313" key="2">
    <source>
        <dbReference type="EMBL" id="GJS96381.1"/>
    </source>
</evidence>
<proteinExistence type="predicted"/>
<name>A0ABQ5A434_9ASTR</name>
<reference evidence="2" key="1">
    <citation type="journal article" date="2022" name="Int. J. Mol. Sci.">
        <title>Draft Genome of Tanacetum Coccineum: Genomic Comparison of Closely Related Tanacetum-Family Plants.</title>
        <authorList>
            <person name="Yamashiro T."/>
            <person name="Shiraishi A."/>
            <person name="Nakayama K."/>
            <person name="Satake H."/>
        </authorList>
    </citation>
    <scope>NUCLEOTIDE SEQUENCE</scope>
</reference>
<gene>
    <name evidence="2" type="ORF">Tco_0803349</name>
</gene>
<protein>
    <submittedName>
        <fullName evidence="2">Uncharacterized protein</fullName>
    </submittedName>
</protein>
<dbReference type="EMBL" id="BQNB010011883">
    <property type="protein sequence ID" value="GJS96381.1"/>
    <property type="molecule type" value="Genomic_DNA"/>
</dbReference>
<evidence type="ECO:0000256" key="1">
    <source>
        <dbReference type="SAM" id="MobiDB-lite"/>
    </source>
</evidence>
<reference evidence="2" key="2">
    <citation type="submission" date="2022-01" db="EMBL/GenBank/DDBJ databases">
        <authorList>
            <person name="Yamashiro T."/>
            <person name="Shiraishi A."/>
            <person name="Satake H."/>
            <person name="Nakayama K."/>
        </authorList>
    </citation>
    <scope>NUCLEOTIDE SEQUENCE</scope>
</reference>
<sequence>MEEYIRLEEEKARKRRKVFNWETAKYGKIWYDEDIHNLRSVETEFPAIAFNDGVSSEKTLSCEPTVSSLNDEIDFRISFDDSDDEDYKVIFDKNLFSYKIMSTNDLKTDSENDNEKVDLPSLPSPEPTVNLLTEPILNPQHIDEFDLNDETSLSEYDEEEQNVLYFNDLFPFNIIHPDDLKSEKDNDDNEIDTIQSSEDMAPLPPRDQRHLWLCYQDLAERMRMVYTGDDGQEVFVSHAWRRLFGIRAPLVQEFILEFFSTCRIGHEMGLDVAGTLCFQMGGARRSMTWRQFILALSLHTTEEMAEDGFGAYWLGSERLIPDEGDLSDYWVEISSGRDFLRDLVRRLCHRLISYSISRRGQAPEKVTVTDLFYLRSIDREATNVPYLWAQYLFRHAKGRKSGAMLSGGHFIGRLAYHFGLLNIYMEIGYDWAWVALGPNRQQVVVASAPEAVEDAPVVVEGDQVVPVPVQAPQQPPPPLVASRTMPQRLGRLEEEV</sequence>
<dbReference type="Proteomes" id="UP001151760">
    <property type="component" value="Unassembled WGS sequence"/>
</dbReference>
<accession>A0ABQ5A434</accession>
<feature type="region of interest" description="Disordered" evidence="1">
    <location>
        <begin position="468"/>
        <end position="496"/>
    </location>
</feature>